<protein>
    <submittedName>
        <fullName evidence="1">Uncharacterized protein</fullName>
    </submittedName>
</protein>
<name>A0A7W7KEY7_PSENT</name>
<dbReference type="Pfam" id="PF14081">
    <property type="entry name" value="DUF4262"/>
    <property type="match status" value="1"/>
</dbReference>
<reference evidence="1 2" key="1">
    <citation type="submission" date="2020-08" db="EMBL/GenBank/DDBJ databases">
        <title>Functional genomics of gut bacteria from endangered species of beetles.</title>
        <authorList>
            <person name="Carlos-Shanley C."/>
        </authorList>
    </citation>
    <scope>NUCLEOTIDE SEQUENCE [LARGE SCALE GENOMIC DNA]</scope>
    <source>
        <strain evidence="1 2">S00179</strain>
    </source>
</reference>
<organism evidence="1 2">
    <name type="scientific">Pseudomonas nitroreducens</name>
    <dbReference type="NCBI Taxonomy" id="46680"/>
    <lineage>
        <taxon>Bacteria</taxon>
        <taxon>Pseudomonadati</taxon>
        <taxon>Pseudomonadota</taxon>
        <taxon>Gammaproteobacteria</taxon>
        <taxon>Pseudomonadales</taxon>
        <taxon>Pseudomonadaceae</taxon>
        <taxon>Pseudomonas</taxon>
    </lineage>
</organism>
<gene>
    <name evidence="1" type="ORF">HNP46_000380</name>
</gene>
<evidence type="ECO:0000313" key="2">
    <source>
        <dbReference type="Proteomes" id="UP000566995"/>
    </source>
</evidence>
<proteinExistence type="predicted"/>
<accession>A0A7W7KEY7</accession>
<comment type="caution">
    <text evidence="1">The sequence shown here is derived from an EMBL/GenBank/DDBJ whole genome shotgun (WGS) entry which is preliminary data.</text>
</comment>
<dbReference type="Proteomes" id="UP000566995">
    <property type="component" value="Unassembled WGS sequence"/>
</dbReference>
<dbReference type="AlphaFoldDB" id="A0A7W7KEY7"/>
<evidence type="ECO:0000313" key="1">
    <source>
        <dbReference type="EMBL" id="MBB4861569.1"/>
    </source>
</evidence>
<sequence length="111" mass="12778">MNQFYTEVRMGVKPASARIDNDYFNLPLAMIECSTEHARPFGGRAFEYAKLEGLPEPRFLQWVWSDEKGLFPWQRGFNPTMLDRQPILCSNPAEQLSLRLVKNDVDPGLAM</sequence>
<dbReference type="EMBL" id="JACHLI010000001">
    <property type="protein sequence ID" value="MBB4861569.1"/>
    <property type="molecule type" value="Genomic_DNA"/>
</dbReference>
<dbReference type="InterPro" id="IPR025358">
    <property type="entry name" value="DUF4262"/>
</dbReference>